<evidence type="ECO:0000313" key="7">
    <source>
        <dbReference type="EMBL" id="WOK07894.1"/>
    </source>
</evidence>
<keyword evidence="2 7" id="KW-0032">Aminotransferase</keyword>
<feature type="domain" description="Aminotransferase class I/classII large" evidence="6">
    <location>
        <begin position="68"/>
        <end position="384"/>
    </location>
</feature>
<evidence type="ECO:0000256" key="4">
    <source>
        <dbReference type="ARBA" id="ARBA00022898"/>
    </source>
</evidence>
<dbReference type="Gene3D" id="3.90.1150.10">
    <property type="entry name" value="Aspartate Aminotransferase, domain 1"/>
    <property type="match status" value="1"/>
</dbReference>
<accession>A0ABZ0ISB5</accession>
<dbReference type="EMBL" id="CP136051">
    <property type="protein sequence ID" value="WOK07894.1"/>
    <property type="molecule type" value="Genomic_DNA"/>
</dbReference>
<name>A0ABZ0ISB5_9BACT</name>
<proteinExistence type="inferred from homology"/>
<reference evidence="7 8" key="1">
    <citation type="journal article" date="2023" name="Microbiol. Resour. Announc.">
        <title>Complete Genome Sequence of Imperialibacter roseus strain P4T.</title>
        <authorList>
            <person name="Tizabi D.R."/>
            <person name="Bachvaroff T."/>
            <person name="Hill R.T."/>
        </authorList>
    </citation>
    <scope>NUCLEOTIDE SEQUENCE [LARGE SCALE GENOMIC DNA]</scope>
    <source>
        <strain evidence="7 8">P4T</strain>
    </source>
</reference>
<dbReference type="InterPro" id="IPR015424">
    <property type="entry name" value="PyrdxlP-dep_Trfase"/>
</dbReference>
<dbReference type="PANTHER" id="PTHR43643">
    <property type="entry name" value="HISTIDINOL-PHOSPHATE AMINOTRANSFERASE 2"/>
    <property type="match status" value="1"/>
</dbReference>
<dbReference type="RefSeq" id="WP_317490543.1">
    <property type="nucleotide sequence ID" value="NZ_CP136051.1"/>
</dbReference>
<evidence type="ECO:0000256" key="5">
    <source>
        <dbReference type="SAM" id="SignalP"/>
    </source>
</evidence>
<keyword evidence="8" id="KW-1185">Reference proteome</keyword>
<dbReference type="Gene3D" id="3.40.640.10">
    <property type="entry name" value="Type I PLP-dependent aspartate aminotransferase-like (Major domain)"/>
    <property type="match status" value="1"/>
</dbReference>
<gene>
    <name evidence="7" type="ORF">RT717_04535</name>
</gene>
<keyword evidence="4" id="KW-0663">Pyridoxal phosphate</keyword>
<comment type="similarity">
    <text evidence="1">Belongs to the class-II pyridoxal-phosphate-dependent aminotransferase family. Histidinol-phosphate aminotransferase subfamily.</text>
</comment>
<dbReference type="EC" id="2.6.1.9" evidence="7"/>
<dbReference type="PANTHER" id="PTHR43643:SF3">
    <property type="entry name" value="HISTIDINOL-PHOSPHATE AMINOTRANSFERASE"/>
    <property type="match status" value="1"/>
</dbReference>
<feature type="chain" id="PRO_5046881543" evidence="5">
    <location>
        <begin position="34"/>
        <end position="395"/>
    </location>
</feature>
<feature type="signal peptide" evidence="5">
    <location>
        <begin position="1"/>
        <end position="33"/>
    </location>
</feature>
<evidence type="ECO:0000313" key="8">
    <source>
        <dbReference type="Proteomes" id="UP001302349"/>
    </source>
</evidence>
<dbReference type="SUPFAM" id="SSF53383">
    <property type="entry name" value="PLP-dependent transferases"/>
    <property type="match status" value="1"/>
</dbReference>
<dbReference type="InterPro" id="IPR050106">
    <property type="entry name" value="HistidinolP_aminotransfase"/>
</dbReference>
<keyword evidence="3 7" id="KW-0808">Transferase</keyword>
<dbReference type="InterPro" id="IPR006311">
    <property type="entry name" value="TAT_signal"/>
</dbReference>
<organism evidence="7 8">
    <name type="scientific">Imperialibacter roseus</name>
    <dbReference type="NCBI Taxonomy" id="1324217"/>
    <lineage>
        <taxon>Bacteria</taxon>
        <taxon>Pseudomonadati</taxon>
        <taxon>Bacteroidota</taxon>
        <taxon>Cytophagia</taxon>
        <taxon>Cytophagales</taxon>
        <taxon>Flammeovirgaceae</taxon>
        <taxon>Imperialibacter</taxon>
    </lineage>
</organism>
<dbReference type="CDD" id="cd00609">
    <property type="entry name" value="AAT_like"/>
    <property type="match status" value="1"/>
</dbReference>
<evidence type="ECO:0000256" key="1">
    <source>
        <dbReference type="ARBA" id="ARBA00007970"/>
    </source>
</evidence>
<dbReference type="Proteomes" id="UP001302349">
    <property type="component" value="Chromosome"/>
</dbReference>
<dbReference type="InterPro" id="IPR015422">
    <property type="entry name" value="PyrdxlP-dep_Trfase_small"/>
</dbReference>
<evidence type="ECO:0000256" key="3">
    <source>
        <dbReference type="ARBA" id="ARBA00022679"/>
    </source>
</evidence>
<keyword evidence="5" id="KW-0732">Signal</keyword>
<evidence type="ECO:0000256" key="2">
    <source>
        <dbReference type="ARBA" id="ARBA00022576"/>
    </source>
</evidence>
<dbReference type="Pfam" id="PF00155">
    <property type="entry name" value="Aminotran_1_2"/>
    <property type="match status" value="1"/>
</dbReference>
<evidence type="ECO:0000259" key="6">
    <source>
        <dbReference type="Pfam" id="PF00155"/>
    </source>
</evidence>
<sequence>MEKTTNLNRRSWLKYSALAAGGVVTSAAFPAFANSKPALGMKPYQGKYSLMENYHVMMADRADMKARLLANENPWGPSKKAVAAIAASASMGNRYVYNSSAKMVDFLAEKEGVSKESILLSPGSTDILEKIAFSLFMKGGNIVSADPSYMSMIRTAESIGGTWKNIPLKADYSHDLDAMAAAIDDETKLVYICNPNNPTGTMTPVSEIKAFCKKVSSKVPVFIDEAYMELLDNPEANTAVSLVQEGYDVIICRTFSKIHGMAGLRLGYMAANEARVKAIKSMVRTEMGISVTSLEGGMASLKDVEFQEFTRKHNKENREYVFAELKKAGMNPIPSFTSFILFPIQVPTKEFLTQFMDRGVGIRGFEIDGKPYARVSMGTMDEVKLFTKSLYEIVS</sequence>
<dbReference type="PROSITE" id="PS51318">
    <property type="entry name" value="TAT"/>
    <property type="match status" value="1"/>
</dbReference>
<protein>
    <submittedName>
        <fullName evidence="7">Histidinol-phosphate transaminase</fullName>
        <ecNumber evidence="7">2.6.1.9</ecNumber>
    </submittedName>
</protein>
<dbReference type="GO" id="GO:0004400">
    <property type="term" value="F:histidinol-phosphate transaminase activity"/>
    <property type="evidence" value="ECO:0007669"/>
    <property type="project" value="UniProtKB-EC"/>
</dbReference>
<dbReference type="InterPro" id="IPR015421">
    <property type="entry name" value="PyrdxlP-dep_Trfase_major"/>
</dbReference>
<dbReference type="InterPro" id="IPR004839">
    <property type="entry name" value="Aminotransferase_I/II_large"/>
</dbReference>